<sequence length="193" mass="22085">METVKASKLCISDIELLHTISILDDDTVAHADPFVSLELLGVETDISCPSPFKQKSVFLPAVHSEPIEVFEKDVISQLKKMRYGFKNKKYDNLSIRQKLALKNLNKDTSIVIRESDKGGNVVVLDKSQYLCDGRRQLGDLDCYIIANQVELKTSISHYHELLAEWRDKGLLEWDEYQFLKCDQPKTPVLYLLP</sequence>
<evidence type="ECO:0000313" key="2">
    <source>
        <dbReference type="Proteomes" id="UP001066276"/>
    </source>
</evidence>
<dbReference type="Proteomes" id="UP001066276">
    <property type="component" value="Chromosome 5"/>
</dbReference>
<protein>
    <submittedName>
        <fullName evidence="1">Uncharacterized protein</fullName>
    </submittedName>
</protein>
<accession>A0AAV7RVP2</accession>
<gene>
    <name evidence="1" type="ORF">NDU88_009601</name>
</gene>
<comment type="caution">
    <text evidence="1">The sequence shown here is derived from an EMBL/GenBank/DDBJ whole genome shotgun (WGS) entry which is preliminary data.</text>
</comment>
<dbReference type="AlphaFoldDB" id="A0AAV7RVP2"/>
<proteinExistence type="predicted"/>
<organism evidence="1 2">
    <name type="scientific">Pleurodeles waltl</name>
    <name type="common">Iberian ribbed newt</name>
    <dbReference type="NCBI Taxonomy" id="8319"/>
    <lineage>
        <taxon>Eukaryota</taxon>
        <taxon>Metazoa</taxon>
        <taxon>Chordata</taxon>
        <taxon>Craniata</taxon>
        <taxon>Vertebrata</taxon>
        <taxon>Euteleostomi</taxon>
        <taxon>Amphibia</taxon>
        <taxon>Batrachia</taxon>
        <taxon>Caudata</taxon>
        <taxon>Salamandroidea</taxon>
        <taxon>Salamandridae</taxon>
        <taxon>Pleurodelinae</taxon>
        <taxon>Pleurodeles</taxon>
    </lineage>
</organism>
<keyword evidence="2" id="KW-1185">Reference proteome</keyword>
<dbReference type="EMBL" id="JANPWB010000009">
    <property type="protein sequence ID" value="KAJ1156884.1"/>
    <property type="molecule type" value="Genomic_DNA"/>
</dbReference>
<reference evidence="1" key="1">
    <citation type="journal article" date="2022" name="bioRxiv">
        <title>Sequencing and chromosome-scale assembly of the giantPleurodeles waltlgenome.</title>
        <authorList>
            <person name="Brown T."/>
            <person name="Elewa A."/>
            <person name="Iarovenko S."/>
            <person name="Subramanian E."/>
            <person name="Araus A.J."/>
            <person name="Petzold A."/>
            <person name="Susuki M."/>
            <person name="Suzuki K.-i.T."/>
            <person name="Hayashi T."/>
            <person name="Toyoda A."/>
            <person name="Oliveira C."/>
            <person name="Osipova E."/>
            <person name="Leigh N.D."/>
            <person name="Simon A."/>
            <person name="Yun M.H."/>
        </authorList>
    </citation>
    <scope>NUCLEOTIDE SEQUENCE</scope>
    <source>
        <strain evidence="1">20211129_DDA</strain>
        <tissue evidence="1">Liver</tissue>
    </source>
</reference>
<name>A0AAV7RVP2_PLEWA</name>
<evidence type="ECO:0000313" key="1">
    <source>
        <dbReference type="EMBL" id="KAJ1156884.1"/>
    </source>
</evidence>